<keyword evidence="2 4" id="KW-0378">Hydrolase</keyword>
<proteinExistence type="inferred from homology"/>
<sequence length="504" mass="55967">MRHPNPILPGCHPDPSICRVGDDYYLVTSTFAYFPGLPVHHSRDLVSWRLVGHVLDRPSQLPLHGIGPSKGLYAPTIRHHDGVFHVVCTLVDGHGPSGNFLVTATDPAGPWSEPRWLDVDGFDPSLFFDDDGRTWLHGCREVPSDRRGRTEVWLRELRDGGLGPETVIWTGSTPDAVWAEGPHLYKVDGHYVLVCAEGGTDVDHAVVAARSRSITGPYEGHPRNPVLTHREHGRDHPITGTGHADLVTTPDGDWWAVLLAMRPYGGYFYNLGRETFLAPVRWVDGWPEMDPVEETVEAPALEPHPWPDVPARDDFDAGALDPSWFALRTPDEPFWSFDRPGHLRLPLRPEQVTDLVTPSLVCKPQRHRDFAFECALDFEPGAAHESAGLVVLQDNDNHLRLTRDGDVLHLVRRLKGVDEVLATTPVTGPLLWLAFHARGQDHQARYATGPDAWRDLGDPVDGRPLSTPVTGGFTGVHLGLYASANGRESTAVADFDWAEYRELR</sequence>
<dbReference type="PANTHER" id="PTHR42812:SF12">
    <property type="entry name" value="BETA-XYLOSIDASE-RELATED"/>
    <property type="match status" value="1"/>
</dbReference>
<dbReference type="Gene3D" id="2.60.120.200">
    <property type="match status" value="1"/>
</dbReference>
<dbReference type="SUPFAM" id="SSF49899">
    <property type="entry name" value="Concanavalin A-like lectins/glucanases"/>
    <property type="match status" value="1"/>
</dbReference>
<protein>
    <submittedName>
        <fullName evidence="6">Glycoside hydrolase 43 family protein</fullName>
    </submittedName>
</protein>
<organism evidence="6 7">
    <name type="scientific">Saccharothrix yanglingensis</name>
    <dbReference type="NCBI Taxonomy" id="659496"/>
    <lineage>
        <taxon>Bacteria</taxon>
        <taxon>Bacillati</taxon>
        <taxon>Actinomycetota</taxon>
        <taxon>Actinomycetes</taxon>
        <taxon>Pseudonocardiales</taxon>
        <taxon>Pseudonocardiaceae</taxon>
        <taxon>Saccharothrix</taxon>
    </lineage>
</organism>
<dbReference type="InterPro" id="IPR013320">
    <property type="entry name" value="ConA-like_dom_sf"/>
</dbReference>
<dbReference type="Gene3D" id="2.115.10.20">
    <property type="entry name" value="Glycosyl hydrolase domain, family 43"/>
    <property type="match status" value="1"/>
</dbReference>
<gene>
    <name evidence="6" type="ORF">CKY47_08715</name>
</gene>
<evidence type="ECO:0000256" key="2">
    <source>
        <dbReference type="ARBA" id="ARBA00022801"/>
    </source>
</evidence>
<evidence type="ECO:0000256" key="4">
    <source>
        <dbReference type="RuleBase" id="RU361187"/>
    </source>
</evidence>
<comment type="caution">
    <text evidence="6">The sequence shown here is derived from an EMBL/GenBank/DDBJ whole genome shotgun (WGS) entry which is preliminary data.</text>
</comment>
<evidence type="ECO:0000313" key="6">
    <source>
        <dbReference type="EMBL" id="MDQ2584059.1"/>
    </source>
</evidence>
<reference evidence="6 7" key="1">
    <citation type="submission" date="2017-06" db="EMBL/GenBank/DDBJ databases">
        <title>Cultured bacterium strain Saccharothrix yanglingensis Hhs.015.</title>
        <authorList>
            <person name="Xia Y."/>
        </authorList>
    </citation>
    <scope>NUCLEOTIDE SEQUENCE [LARGE SCALE GENOMIC DNA]</scope>
    <source>
        <strain evidence="6 7">Hhs.015</strain>
    </source>
</reference>
<evidence type="ECO:0000256" key="1">
    <source>
        <dbReference type="ARBA" id="ARBA00009865"/>
    </source>
</evidence>
<name>A0ABU0X0G3_9PSEU</name>
<dbReference type="InterPro" id="IPR051795">
    <property type="entry name" value="Glycosyl_Hydrlase_43"/>
</dbReference>
<dbReference type="SUPFAM" id="SSF75005">
    <property type="entry name" value="Arabinanase/levansucrase/invertase"/>
    <property type="match status" value="1"/>
</dbReference>
<dbReference type="InterPro" id="IPR006710">
    <property type="entry name" value="Glyco_hydro_43"/>
</dbReference>
<dbReference type="RefSeq" id="WP_306745182.1">
    <property type="nucleotide sequence ID" value="NZ_NSDM01000003.1"/>
</dbReference>
<dbReference type="GO" id="GO:0016787">
    <property type="term" value="F:hydrolase activity"/>
    <property type="evidence" value="ECO:0007669"/>
    <property type="project" value="UniProtKB-KW"/>
</dbReference>
<evidence type="ECO:0000259" key="5">
    <source>
        <dbReference type="Pfam" id="PF17851"/>
    </source>
</evidence>
<evidence type="ECO:0000313" key="7">
    <source>
        <dbReference type="Proteomes" id="UP001225605"/>
    </source>
</evidence>
<dbReference type="EMBL" id="NSDM01000003">
    <property type="protein sequence ID" value="MDQ2584059.1"/>
    <property type="molecule type" value="Genomic_DNA"/>
</dbReference>
<feature type="domain" description="Beta-xylosidase C-terminal Concanavalin A-like" evidence="5">
    <location>
        <begin position="312"/>
        <end position="501"/>
    </location>
</feature>
<dbReference type="Pfam" id="PF04616">
    <property type="entry name" value="Glyco_hydro_43"/>
    <property type="match status" value="1"/>
</dbReference>
<dbReference type="Pfam" id="PF17851">
    <property type="entry name" value="GH43_C2"/>
    <property type="match status" value="1"/>
</dbReference>
<evidence type="ECO:0000256" key="3">
    <source>
        <dbReference type="ARBA" id="ARBA00023295"/>
    </source>
</evidence>
<comment type="similarity">
    <text evidence="1 4">Belongs to the glycosyl hydrolase 43 family.</text>
</comment>
<dbReference type="InterPro" id="IPR041542">
    <property type="entry name" value="GH43_C2"/>
</dbReference>
<keyword evidence="3 4" id="KW-0326">Glycosidase</keyword>
<accession>A0ABU0X0G3</accession>
<dbReference type="CDD" id="cd18617">
    <property type="entry name" value="GH43_XynB-like"/>
    <property type="match status" value="1"/>
</dbReference>
<dbReference type="PANTHER" id="PTHR42812">
    <property type="entry name" value="BETA-XYLOSIDASE"/>
    <property type="match status" value="1"/>
</dbReference>
<dbReference type="InterPro" id="IPR023296">
    <property type="entry name" value="Glyco_hydro_beta-prop_sf"/>
</dbReference>
<dbReference type="Proteomes" id="UP001225605">
    <property type="component" value="Unassembled WGS sequence"/>
</dbReference>
<keyword evidence="7" id="KW-1185">Reference proteome</keyword>